<dbReference type="InterPro" id="IPR015422">
    <property type="entry name" value="PyrdxlP-dep_Trfase_small"/>
</dbReference>
<keyword evidence="2" id="KW-0663">Pyridoxal phosphate</keyword>
<dbReference type="AlphaFoldDB" id="A0A8A1M306"/>
<dbReference type="InterPro" id="IPR015421">
    <property type="entry name" value="PyrdxlP-dep_Trfase_major"/>
</dbReference>
<evidence type="ECO:0000256" key="2">
    <source>
        <dbReference type="ARBA" id="ARBA00022898"/>
    </source>
</evidence>
<sequence>MTEFSNTLSDQHPPFTQKMFQEDRCLEKLYTTAISVSSIGHGYKEAIEVVIAQARNLAFAHALVQRAHPPTPRLKELCNRHGILVIFDEVMCGMGRVGTYHAWQSLGGVAPDLQAIGKGFLGAGYQPLSVVLIGKKVYDMFEEHSRQPKTLVSGHMFQGHSMECAGALIVQKILDRDNLILNVMKRGLLLESLLPEGLLSYKKEYGVSLRGSRLFRTVDSSVLRHRRYEQSTLRREHLLQRGRFSSHLRCCCRHCTQPVSDVGYWQIPTSVINKTR</sequence>
<gene>
    <name evidence="3" type="ORF">I7I51_08486</name>
</gene>
<dbReference type="InterPro" id="IPR005814">
    <property type="entry name" value="Aminotrans_3"/>
</dbReference>
<comment type="similarity">
    <text evidence="1">Belongs to the class-III pyridoxal-phosphate-dependent aminotransferase family.</text>
</comment>
<dbReference type="EMBL" id="CP069109">
    <property type="protein sequence ID" value="QSS59054.1"/>
    <property type="molecule type" value="Genomic_DNA"/>
</dbReference>
<dbReference type="InterPro" id="IPR015424">
    <property type="entry name" value="PyrdxlP-dep_Trfase"/>
</dbReference>
<dbReference type="SUPFAM" id="SSF53383">
    <property type="entry name" value="PLP-dependent transferases"/>
    <property type="match status" value="1"/>
</dbReference>
<evidence type="ECO:0008006" key="5">
    <source>
        <dbReference type="Google" id="ProtNLM"/>
    </source>
</evidence>
<dbReference type="GO" id="GO:0030170">
    <property type="term" value="F:pyridoxal phosphate binding"/>
    <property type="evidence" value="ECO:0007669"/>
    <property type="project" value="InterPro"/>
</dbReference>
<dbReference type="GO" id="GO:0008483">
    <property type="term" value="F:transaminase activity"/>
    <property type="evidence" value="ECO:0007669"/>
    <property type="project" value="InterPro"/>
</dbReference>
<dbReference type="Gene3D" id="3.90.1150.10">
    <property type="entry name" value="Aspartate Aminotransferase, domain 1"/>
    <property type="match status" value="1"/>
</dbReference>
<dbReference type="Pfam" id="PF00202">
    <property type="entry name" value="Aminotran_3"/>
    <property type="match status" value="1"/>
</dbReference>
<dbReference type="VEuPathDB" id="FungiDB:I7I51_08486"/>
<dbReference type="Proteomes" id="UP000663671">
    <property type="component" value="Chromosome 2"/>
</dbReference>
<organism evidence="3 4">
    <name type="scientific">Ajellomyces capsulatus</name>
    <name type="common">Darling's disease fungus</name>
    <name type="synonym">Histoplasma capsulatum</name>
    <dbReference type="NCBI Taxonomy" id="5037"/>
    <lineage>
        <taxon>Eukaryota</taxon>
        <taxon>Fungi</taxon>
        <taxon>Dikarya</taxon>
        <taxon>Ascomycota</taxon>
        <taxon>Pezizomycotina</taxon>
        <taxon>Eurotiomycetes</taxon>
        <taxon>Eurotiomycetidae</taxon>
        <taxon>Onygenales</taxon>
        <taxon>Ajellomycetaceae</taxon>
        <taxon>Histoplasma</taxon>
    </lineage>
</organism>
<protein>
    <recommendedName>
        <fullName evidence="5">Aminotransferase</fullName>
    </recommendedName>
</protein>
<dbReference type="GO" id="GO:0005829">
    <property type="term" value="C:cytosol"/>
    <property type="evidence" value="ECO:0007669"/>
    <property type="project" value="TreeGrafter"/>
</dbReference>
<evidence type="ECO:0000256" key="1">
    <source>
        <dbReference type="ARBA" id="ARBA00008954"/>
    </source>
</evidence>
<reference evidence="3" key="1">
    <citation type="submission" date="2021-01" db="EMBL/GenBank/DDBJ databases">
        <title>Chromosome-level genome assembly of a human fungal pathogen reveals clustering of transcriptionally co-regulated genes.</title>
        <authorList>
            <person name="Voorhies M."/>
            <person name="Cohen S."/>
            <person name="Shea T.P."/>
            <person name="Petrus S."/>
            <person name="Munoz J.F."/>
            <person name="Poplawski S."/>
            <person name="Goldman W.E."/>
            <person name="Michael T."/>
            <person name="Cuomo C.A."/>
            <person name="Sil A."/>
            <person name="Beyhan S."/>
        </authorList>
    </citation>
    <scope>NUCLEOTIDE SEQUENCE</scope>
    <source>
        <strain evidence="3">WU24</strain>
    </source>
</reference>
<dbReference type="PANTHER" id="PTHR43094:SF1">
    <property type="entry name" value="AMINOTRANSFERASE CLASS-III"/>
    <property type="match status" value="1"/>
</dbReference>
<name>A0A8A1M306_AJECA</name>
<accession>A0A8A1M306</accession>
<evidence type="ECO:0000313" key="3">
    <source>
        <dbReference type="EMBL" id="QSS59054.1"/>
    </source>
</evidence>
<evidence type="ECO:0000313" key="4">
    <source>
        <dbReference type="Proteomes" id="UP000663671"/>
    </source>
</evidence>
<dbReference type="PANTHER" id="PTHR43094">
    <property type="entry name" value="AMINOTRANSFERASE"/>
    <property type="match status" value="1"/>
</dbReference>
<dbReference type="Gene3D" id="3.40.640.10">
    <property type="entry name" value="Type I PLP-dependent aspartate aminotransferase-like (Major domain)"/>
    <property type="match status" value="1"/>
</dbReference>
<dbReference type="OrthoDB" id="5419315at2759"/>
<proteinExistence type="inferred from homology"/>